<evidence type="ECO:0000313" key="2">
    <source>
        <dbReference type="EMBL" id="GGD40560.1"/>
    </source>
</evidence>
<reference evidence="3" key="1">
    <citation type="journal article" date="2019" name="Int. J. Syst. Evol. Microbiol.">
        <title>The Global Catalogue of Microorganisms (GCM) 10K type strain sequencing project: providing services to taxonomists for standard genome sequencing and annotation.</title>
        <authorList>
            <consortium name="The Broad Institute Genomics Platform"/>
            <consortium name="The Broad Institute Genome Sequencing Center for Infectious Disease"/>
            <person name="Wu L."/>
            <person name="Ma J."/>
        </authorList>
    </citation>
    <scope>NUCLEOTIDE SEQUENCE [LARGE SCALE GENOMIC DNA]</scope>
    <source>
        <strain evidence="3">CGMCC 1.12922</strain>
    </source>
</reference>
<gene>
    <name evidence="2" type="ORF">GCM10011358_25610</name>
</gene>
<name>A0ABQ1QSW6_9RHOB</name>
<sequence length="117" mass="12550">MSEKRPNRTEATDGNLLHVAERHLESVLRELDAILDELQARKGGAEVKAKAASADVRKAIGIVFEERHRIEKLHGKNGTGGRGEGLDLDEARAEIGRRLARLRKHRGAGGVSGGAGG</sequence>
<organism evidence="2 3">
    <name type="scientific">Sinisalibacter lacisalsi</name>
    <dbReference type="NCBI Taxonomy" id="1526570"/>
    <lineage>
        <taxon>Bacteria</taxon>
        <taxon>Pseudomonadati</taxon>
        <taxon>Pseudomonadota</taxon>
        <taxon>Alphaproteobacteria</taxon>
        <taxon>Rhodobacterales</taxon>
        <taxon>Roseobacteraceae</taxon>
        <taxon>Sinisalibacter</taxon>
    </lineage>
</organism>
<evidence type="ECO:0000256" key="1">
    <source>
        <dbReference type="SAM" id="Coils"/>
    </source>
</evidence>
<feature type="coiled-coil region" evidence="1">
    <location>
        <begin position="17"/>
        <end position="55"/>
    </location>
</feature>
<accession>A0ABQ1QSW6</accession>
<evidence type="ECO:0000313" key="3">
    <source>
        <dbReference type="Proteomes" id="UP000617355"/>
    </source>
</evidence>
<protein>
    <submittedName>
        <fullName evidence="2">Uncharacterized protein</fullName>
    </submittedName>
</protein>
<keyword evidence="1" id="KW-0175">Coiled coil</keyword>
<keyword evidence="3" id="KW-1185">Reference proteome</keyword>
<comment type="caution">
    <text evidence="2">The sequence shown here is derived from an EMBL/GenBank/DDBJ whole genome shotgun (WGS) entry which is preliminary data.</text>
</comment>
<proteinExistence type="predicted"/>
<dbReference type="EMBL" id="BMGI01000004">
    <property type="protein sequence ID" value="GGD40560.1"/>
    <property type="molecule type" value="Genomic_DNA"/>
</dbReference>
<dbReference type="Proteomes" id="UP000617355">
    <property type="component" value="Unassembled WGS sequence"/>
</dbReference>